<keyword evidence="2" id="KW-0813">Transport</keyword>
<evidence type="ECO:0000256" key="6">
    <source>
        <dbReference type="ARBA" id="ARBA00023136"/>
    </source>
</evidence>
<feature type="transmembrane region" description="Helical" evidence="7">
    <location>
        <begin position="90"/>
        <end position="112"/>
    </location>
</feature>
<evidence type="ECO:0000256" key="2">
    <source>
        <dbReference type="ARBA" id="ARBA00022448"/>
    </source>
</evidence>
<dbReference type="EMBL" id="DVIU01000105">
    <property type="protein sequence ID" value="HIS35967.1"/>
    <property type="molecule type" value="Genomic_DNA"/>
</dbReference>
<reference evidence="8" key="1">
    <citation type="submission" date="2020-10" db="EMBL/GenBank/DDBJ databases">
        <authorList>
            <person name="Gilroy R."/>
        </authorList>
    </citation>
    <scope>NUCLEOTIDE SEQUENCE</scope>
    <source>
        <strain evidence="8">6276</strain>
    </source>
</reference>
<organism evidence="8 9">
    <name type="scientific">Candidatus Scatousia excrementigallinarum</name>
    <dbReference type="NCBI Taxonomy" id="2840935"/>
    <lineage>
        <taxon>Bacteria</taxon>
        <taxon>Candidatus Scatousia</taxon>
    </lineage>
</organism>
<feature type="transmembrane region" description="Helical" evidence="7">
    <location>
        <begin position="345"/>
        <end position="375"/>
    </location>
</feature>
<feature type="transmembrane region" description="Helical" evidence="7">
    <location>
        <begin position="238"/>
        <end position="257"/>
    </location>
</feature>
<reference evidence="8" key="2">
    <citation type="journal article" date="2021" name="PeerJ">
        <title>Extensive microbial diversity within the chicken gut microbiome revealed by metagenomics and culture.</title>
        <authorList>
            <person name="Gilroy R."/>
            <person name="Ravi A."/>
            <person name="Getino M."/>
            <person name="Pursley I."/>
            <person name="Horton D.L."/>
            <person name="Alikhan N.F."/>
            <person name="Baker D."/>
            <person name="Gharbi K."/>
            <person name="Hall N."/>
            <person name="Watson M."/>
            <person name="Adriaenssens E.M."/>
            <person name="Foster-Nyarko E."/>
            <person name="Jarju S."/>
            <person name="Secka A."/>
            <person name="Antonio M."/>
            <person name="Oren A."/>
            <person name="Chaudhuri R.R."/>
            <person name="La Ragione R."/>
            <person name="Hildebrand F."/>
            <person name="Pallen M.J."/>
        </authorList>
    </citation>
    <scope>NUCLEOTIDE SEQUENCE</scope>
    <source>
        <strain evidence="8">6276</strain>
    </source>
</reference>
<gene>
    <name evidence="8" type="ORF">IAC10_04975</name>
</gene>
<dbReference type="AlphaFoldDB" id="A0A9D1EYS1"/>
<dbReference type="PANTHER" id="PTHR42865">
    <property type="entry name" value="PROTON/GLUTAMATE-ASPARTATE SYMPORTER"/>
    <property type="match status" value="1"/>
</dbReference>
<dbReference type="GO" id="GO:0006835">
    <property type="term" value="P:dicarboxylic acid transport"/>
    <property type="evidence" value="ECO:0007669"/>
    <property type="project" value="TreeGrafter"/>
</dbReference>
<evidence type="ECO:0000256" key="7">
    <source>
        <dbReference type="SAM" id="Phobius"/>
    </source>
</evidence>
<evidence type="ECO:0000313" key="9">
    <source>
        <dbReference type="Proteomes" id="UP000823928"/>
    </source>
</evidence>
<keyword evidence="6 7" id="KW-0472">Membrane</keyword>
<dbReference type="InterPro" id="IPR036458">
    <property type="entry name" value="Na:dicarbo_symporter_sf"/>
</dbReference>
<dbReference type="PANTHER" id="PTHR42865:SF7">
    <property type="entry name" value="PROTON_GLUTAMATE-ASPARTATE SYMPORTER"/>
    <property type="match status" value="1"/>
</dbReference>
<dbReference type="PRINTS" id="PR00173">
    <property type="entry name" value="EDTRNSPORT"/>
</dbReference>
<dbReference type="InterPro" id="IPR001991">
    <property type="entry name" value="Na-dicarboxylate_symporter"/>
</dbReference>
<dbReference type="Pfam" id="PF00375">
    <property type="entry name" value="SDF"/>
    <property type="match status" value="1"/>
</dbReference>
<evidence type="ECO:0000256" key="5">
    <source>
        <dbReference type="ARBA" id="ARBA00022989"/>
    </source>
</evidence>
<dbReference type="Gene3D" id="1.10.3860.10">
    <property type="entry name" value="Sodium:dicarboxylate symporter"/>
    <property type="match status" value="1"/>
</dbReference>
<proteinExistence type="predicted"/>
<name>A0A9D1EYS1_9BACT</name>
<accession>A0A9D1EYS1</accession>
<keyword evidence="5 7" id="KW-1133">Transmembrane helix</keyword>
<evidence type="ECO:0000313" key="8">
    <source>
        <dbReference type="EMBL" id="HIS35967.1"/>
    </source>
</evidence>
<keyword evidence="4 7" id="KW-0812">Transmembrane</keyword>
<dbReference type="SUPFAM" id="SSF118215">
    <property type="entry name" value="Proton glutamate symport protein"/>
    <property type="match status" value="1"/>
</dbReference>
<evidence type="ECO:0000256" key="1">
    <source>
        <dbReference type="ARBA" id="ARBA00004651"/>
    </source>
</evidence>
<feature type="transmembrane region" description="Helical" evidence="7">
    <location>
        <begin position="21"/>
        <end position="41"/>
    </location>
</feature>
<protein>
    <submittedName>
        <fullName evidence="8">Dicarboxylate/amino acid:cation symporter</fullName>
    </submittedName>
</protein>
<evidence type="ECO:0000256" key="4">
    <source>
        <dbReference type="ARBA" id="ARBA00022692"/>
    </source>
</evidence>
<dbReference type="GO" id="GO:0005886">
    <property type="term" value="C:plasma membrane"/>
    <property type="evidence" value="ECO:0007669"/>
    <property type="project" value="UniProtKB-SubCell"/>
</dbReference>
<keyword evidence="3" id="KW-1003">Cell membrane</keyword>
<comment type="caution">
    <text evidence="8">The sequence shown here is derived from an EMBL/GenBank/DDBJ whole genome shotgun (WGS) entry which is preliminary data.</text>
</comment>
<comment type="subcellular location">
    <subcellularLocation>
        <location evidence="1">Cell membrane</location>
        <topology evidence="1">Multi-pass membrane protein</topology>
    </subcellularLocation>
</comment>
<feature type="transmembrane region" description="Helical" evidence="7">
    <location>
        <begin position="309"/>
        <end position="333"/>
    </location>
</feature>
<feature type="transmembrane region" description="Helical" evidence="7">
    <location>
        <begin position="269"/>
        <end position="297"/>
    </location>
</feature>
<feature type="transmembrane region" description="Helical" evidence="7">
    <location>
        <begin position="204"/>
        <end position="226"/>
    </location>
</feature>
<dbReference type="GO" id="GO:0015293">
    <property type="term" value="F:symporter activity"/>
    <property type="evidence" value="ECO:0007669"/>
    <property type="project" value="UniProtKB-KW"/>
</dbReference>
<feature type="transmembrane region" description="Helical" evidence="7">
    <location>
        <begin position="53"/>
        <end position="78"/>
    </location>
</feature>
<feature type="transmembrane region" description="Helical" evidence="7">
    <location>
        <begin position="165"/>
        <end position="184"/>
    </location>
</feature>
<evidence type="ECO:0000256" key="3">
    <source>
        <dbReference type="ARBA" id="ARBA00022475"/>
    </source>
</evidence>
<dbReference type="Proteomes" id="UP000823928">
    <property type="component" value="Unassembled WGS sequence"/>
</dbReference>
<sequence length="440" mass="46699">MKLHMQILIALGLGIKRNWHIFFGIIAGIIVGIFLHAHTFPLVQTLLTFIGQVFIRLIQMVVIPLVVSAIVIGITSVGDNKQLGKFGSKMVLYYGIITVAAVVIGTVLALIFKPGLGAAPYIAENTAVEVQASVATAMAQQQGNILNIFLGFIPSNPLNALANGNMVAIIVFVVTFAIALAKVGEVNRPIVSFFESVFAATMKITDWIMFLAAPGVFALTASAVSSFGIDIFMSISKYLGVLAVGFLLQLFVVYPLFLKFFSKVNIGILYSAIAEAMMVAFGTASSSATLPLTIACCEKRGISHKISSFVLPLGATLNMDGTALLQTVAVIFLAQAYGVPLTPFLIIQIALLAIIASSTCAGIPGAGLITIALILNGMGLSPEQLVAGFAFLFTIERITDMMRTLVNVTSDAVVVAAIADNENEINYDLLNNPKAYEDIA</sequence>